<dbReference type="InterPro" id="IPR010982">
    <property type="entry name" value="Lambda_DNA-bd_dom_sf"/>
</dbReference>
<dbReference type="SUPFAM" id="SSF47413">
    <property type="entry name" value="lambda repressor-like DNA-binding domains"/>
    <property type="match status" value="1"/>
</dbReference>
<reference evidence="3 4" key="1">
    <citation type="submission" date="2019-02" db="EMBL/GenBank/DDBJ databases">
        <title>Kribbella capetownensis sp. nov. and Kribbella speibonae sp. nov., isolated from soil.</title>
        <authorList>
            <person name="Curtis S.M."/>
            <person name="Norton I."/>
            <person name="Everest G.J."/>
            <person name="Meyers P.R."/>
        </authorList>
    </citation>
    <scope>NUCLEOTIDE SEQUENCE [LARGE SCALE GENOMIC DNA]</scope>
    <source>
        <strain evidence="3 4">DSM 27082</strain>
    </source>
</reference>
<accession>A0A4R0IUC6</accession>
<evidence type="ECO:0000313" key="4">
    <source>
        <dbReference type="Proteomes" id="UP000292695"/>
    </source>
</evidence>
<dbReference type="GO" id="GO:0003677">
    <property type="term" value="F:DNA binding"/>
    <property type="evidence" value="ECO:0007669"/>
    <property type="project" value="InterPro"/>
</dbReference>
<dbReference type="Gene3D" id="1.10.260.40">
    <property type="entry name" value="lambda repressor-like DNA-binding domains"/>
    <property type="match status" value="1"/>
</dbReference>
<gene>
    <name evidence="3" type="ORF">E0H50_14835</name>
</gene>
<organism evidence="3 4">
    <name type="scientific">Kribbella sindirgiensis</name>
    <dbReference type="NCBI Taxonomy" id="1124744"/>
    <lineage>
        <taxon>Bacteria</taxon>
        <taxon>Bacillati</taxon>
        <taxon>Actinomycetota</taxon>
        <taxon>Actinomycetes</taxon>
        <taxon>Propionibacteriales</taxon>
        <taxon>Kribbellaceae</taxon>
        <taxon>Kribbella</taxon>
    </lineage>
</organism>
<dbReference type="CDD" id="cd00093">
    <property type="entry name" value="HTH_XRE"/>
    <property type="match status" value="1"/>
</dbReference>
<comment type="caution">
    <text evidence="3">The sequence shown here is derived from an EMBL/GenBank/DDBJ whole genome shotgun (WGS) entry which is preliminary data.</text>
</comment>
<feature type="region of interest" description="Disordered" evidence="1">
    <location>
        <begin position="161"/>
        <end position="182"/>
    </location>
</feature>
<proteinExistence type="predicted"/>
<dbReference type="OrthoDB" id="3824825at2"/>
<dbReference type="Proteomes" id="UP000292695">
    <property type="component" value="Unassembled WGS sequence"/>
</dbReference>
<dbReference type="EMBL" id="SJKA01000004">
    <property type="protein sequence ID" value="TCC35136.1"/>
    <property type="molecule type" value="Genomic_DNA"/>
</dbReference>
<evidence type="ECO:0000313" key="3">
    <source>
        <dbReference type="EMBL" id="TCC35136.1"/>
    </source>
</evidence>
<feature type="domain" description="HTH cro/C1-type" evidence="2">
    <location>
        <begin position="26"/>
        <end position="84"/>
    </location>
</feature>
<evidence type="ECO:0000259" key="2">
    <source>
        <dbReference type="PROSITE" id="PS50943"/>
    </source>
</evidence>
<dbReference type="SMART" id="SM00530">
    <property type="entry name" value="HTH_XRE"/>
    <property type="match status" value="1"/>
</dbReference>
<dbReference type="Pfam" id="PF01381">
    <property type="entry name" value="HTH_3"/>
    <property type="match status" value="1"/>
</dbReference>
<sequence>MGGTLRHCHHSTVAYMLQPVNAGDLVRRAREDAGLSRSALAARAGVPTSTVSRIEAGSSDPTLTMLSRLVAAAGRQLSVTIDSSALAHQLSIDSLTAAFSPESAVRKVNWARLRGFLDNLLAHPQLTAAAIESPPRRTGDAAFDALLAGIAEKLADDAGIPRPRWTRSVPPSPTPWEAPGTPARVQRARAQAPAQLAARNIWLAEHDLWRDAA</sequence>
<protein>
    <submittedName>
        <fullName evidence="3">XRE family transcriptional regulator</fullName>
    </submittedName>
</protein>
<evidence type="ECO:0000256" key="1">
    <source>
        <dbReference type="SAM" id="MobiDB-lite"/>
    </source>
</evidence>
<dbReference type="PROSITE" id="PS50943">
    <property type="entry name" value="HTH_CROC1"/>
    <property type="match status" value="1"/>
</dbReference>
<name>A0A4R0IUC6_9ACTN</name>
<dbReference type="AlphaFoldDB" id="A0A4R0IUC6"/>
<dbReference type="InterPro" id="IPR001387">
    <property type="entry name" value="Cro/C1-type_HTH"/>
</dbReference>
<keyword evidence="4" id="KW-1185">Reference proteome</keyword>